<dbReference type="RefSeq" id="WP_089764524.1">
    <property type="nucleotide sequence ID" value="NZ_BKAT01000047.1"/>
</dbReference>
<feature type="domain" description="Protein FecR C-terminal" evidence="3">
    <location>
        <begin position="245"/>
        <end position="310"/>
    </location>
</feature>
<proteinExistence type="predicted"/>
<dbReference type="PANTHER" id="PTHR30273:SF2">
    <property type="entry name" value="PROTEIN FECR"/>
    <property type="match status" value="1"/>
</dbReference>
<dbReference type="PANTHER" id="PTHR30273">
    <property type="entry name" value="PERIPLASMIC SIGNAL SENSOR AND SIGMA FACTOR ACTIVATOR FECR-RELATED"/>
    <property type="match status" value="1"/>
</dbReference>
<dbReference type="OrthoDB" id="645173at2"/>
<protein>
    <submittedName>
        <fullName evidence="4">FecR family protein</fullName>
    </submittedName>
</protein>
<keyword evidence="1" id="KW-0812">Transmembrane</keyword>
<keyword evidence="5" id="KW-1185">Reference proteome</keyword>
<evidence type="ECO:0000256" key="1">
    <source>
        <dbReference type="SAM" id="Phobius"/>
    </source>
</evidence>
<gene>
    <name evidence="4" type="ORF">SAMN05660909_04565</name>
</gene>
<feature type="transmembrane region" description="Helical" evidence="1">
    <location>
        <begin position="72"/>
        <end position="95"/>
    </location>
</feature>
<dbReference type="Pfam" id="PF16344">
    <property type="entry name" value="FecR_C"/>
    <property type="match status" value="1"/>
</dbReference>
<evidence type="ECO:0000259" key="2">
    <source>
        <dbReference type="Pfam" id="PF04773"/>
    </source>
</evidence>
<dbReference type="InterPro" id="IPR012373">
    <property type="entry name" value="Ferrdict_sens_TM"/>
</dbReference>
<dbReference type="Gene3D" id="3.55.50.30">
    <property type="match status" value="1"/>
</dbReference>
<dbReference type="PIRSF" id="PIRSF018266">
    <property type="entry name" value="FecR"/>
    <property type="match status" value="1"/>
</dbReference>
<name>A0A1H4FQU0_9BACT</name>
<reference evidence="5" key="1">
    <citation type="submission" date="2016-10" db="EMBL/GenBank/DDBJ databases">
        <authorList>
            <person name="Varghese N."/>
            <person name="Submissions S."/>
        </authorList>
    </citation>
    <scope>NUCLEOTIDE SEQUENCE [LARGE SCALE GENOMIC DNA]</scope>
    <source>
        <strain evidence="5">DSM 23920</strain>
    </source>
</reference>
<dbReference type="Proteomes" id="UP000199656">
    <property type="component" value="Unassembled WGS sequence"/>
</dbReference>
<evidence type="ECO:0000313" key="4">
    <source>
        <dbReference type="EMBL" id="SEA99048.1"/>
    </source>
</evidence>
<dbReference type="AlphaFoldDB" id="A0A1H4FQU0"/>
<sequence>MDQTAFKQLIDDYLAGRLDPATASQLELWLDTIGDEQRFELLGEDEKERSRIAGYNRLSRQIRRRERIVSLVNWKTFAGAAAAILLIVSLSPWLLDLFAPHRIISFYSKGTTRKQILSDGSIVWLKGNSELLCPKTFPPGKREVTIIGEGLFEIAKDASRPFLVRSGALTTKVLGTSFNIKTTGDSVSITLLTGKIVISAPARQPVTLSPAQQAIYTPQQSAIRQQPQDSSNVRSIIEQTEYGMAFNDARLNNILNRIERKFDVTIRLSDTAIAANRLTADLTDQSLDQSMNMICQALNLEFNANGKSILLKQKSEK</sequence>
<dbReference type="STRING" id="408074.SAMN05660909_04565"/>
<keyword evidence="1" id="KW-0472">Membrane</keyword>
<organism evidence="4 5">
    <name type="scientific">Chitinophaga terrae</name>
    <name type="common">ex Kim and Jung 2007</name>
    <dbReference type="NCBI Taxonomy" id="408074"/>
    <lineage>
        <taxon>Bacteria</taxon>
        <taxon>Pseudomonadati</taxon>
        <taxon>Bacteroidota</taxon>
        <taxon>Chitinophagia</taxon>
        <taxon>Chitinophagales</taxon>
        <taxon>Chitinophagaceae</taxon>
        <taxon>Chitinophaga</taxon>
    </lineage>
</organism>
<feature type="domain" description="FecR protein" evidence="2">
    <location>
        <begin position="111"/>
        <end position="196"/>
    </location>
</feature>
<dbReference type="Gene3D" id="2.60.120.1440">
    <property type="match status" value="1"/>
</dbReference>
<evidence type="ECO:0000259" key="3">
    <source>
        <dbReference type="Pfam" id="PF16344"/>
    </source>
</evidence>
<evidence type="ECO:0000313" key="5">
    <source>
        <dbReference type="Proteomes" id="UP000199656"/>
    </source>
</evidence>
<dbReference type="InterPro" id="IPR032508">
    <property type="entry name" value="FecR_C"/>
</dbReference>
<dbReference type="Pfam" id="PF04773">
    <property type="entry name" value="FecR"/>
    <property type="match status" value="1"/>
</dbReference>
<dbReference type="EMBL" id="FNRL01000027">
    <property type="protein sequence ID" value="SEA99048.1"/>
    <property type="molecule type" value="Genomic_DNA"/>
</dbReference>
<dbReference type="GO" id="GO:0016989">
    <property type="term" value="F:sigma factor antagonist activity"/>
    <property type="evidence" value="ECO:0007669"/>
    <property type="project" value="TreeGrafter"/>
</dbReference>
<dbReference type="InterPro" id="IPR006860">
    <property type="entry name" value="FecR"/>
</dbReference>
<keyword evidence="1" id="KW-1133">Transmembrane helix</keyword>
<accession>A0A1H4FQU0</accession>